<dbReference type="PANTHER" id="PTHR42939:SF1">
    <property type="entry name" value="ABC TRANSPORTER ATP-BINDING PROTEIN ALBC-RELATED"/>
    <property type="match status" value="1"/>
</dbReference>
<evidence type="ECO:0000259" key="4">
    <source>
        <dbReference type="PROSITE" id="PS50893"/>
    </source>
</evidence>
<evidence type="ECO:0000313" key="5">
    <source>
        <dbReference type="EMBL" id="PYZ98743.1"/>
    </source>
</evidence>
<dbReference type="RefSeq" id="WP_110518862.1">
    <property type="nucleotide sequence ID" value="NZ_PDOF01000001.1"/>
</dbReference>
<feature type="domain" description="ABC transporter" evidence="4">
    <location>
        <begin position="2"/>
        <end position="231"/>
    </location>
</feature>
<organism evidence="5 6">
    <name type="scientific">Alteribacter lacisalsi</name>
    <dbReference type="NCBI Taxonomy" id="2045244"/>
    <lineage>
        <taxon>Bacteria</taxon>
        <taxon>Bacillati</taxon>
        <taxon>Bacillota</taxon>
        <taxon>Bacilli</taxon>
        <taxon>Bacillales</taxon>
        <taxon>Bacillaceae</taxon>
        <taxon>Alteribacter</taxon>
    </lineage>
</organism>
<dbReference type="Gene3D" id="3.40.50.300">
    <property type="entry name" value="P-loop containing nucleotide triphosphate hydrolases"/>
    <property type="match status" value="1"/>
</dbReference>
<dbReference type="InterPro" id="IPR051782">
    <property type="entry name" value="ABC_Transporter_VariousFunc"/>
</dbReference>
<dbReference type="InterPro" id="IPR003593">
    <property type="entry name" value="AAA+_ATPase"/>
</dbReference>
<dbReference type="Pfam" id="PF00005">
    <property type="entry name" value="ABC_tran"/>
    <property type="match status" value="1"/>
</dbReference>
<dbReference type="OrthoDB" id="9804819at2"/>
<dbReference type="GO" id="GO:0005524">
    <property type="term" value="F:ATP binding"/>
    <property type="evidence" value="ECO:0007669"/>
    <property type="project" value="UniProtKB-KW"/>
</dbReference>
<proteinExistence type="predicted"/>
<evidence type="ECO:0000256" key="1">
    <source>
        <dbReference type="ARBA" id="ARBA00022448"/>
    </source>
</evidence>
<accession>A0A2W0HA60</accession>
<dbReference type="InterPro" id="IPR003439">
    <property type="entry name" value="ABC_transporter-like_ATP-bd"/>
</dbReference>
<dbReference type="SMART" id="SM00382">
    <property type="entry name" value="AAA"/>
    <property type="match status" value="1"/>
</dbReference>
<dbReference type="SUPFAM" id="SSF52540">
    <property type="entry name" value="P-loop containing nucleoside triphosphate hydrolases"/>
    <property type="match status" value="1"/>
</dbReference>
<gene>
    <name evidence="5" type="ORF">CR205_09260</name>
</gene>
<keyword evidence="3" id="KW-0067">ATP-binding</keyword>
<dbReference type="GO" id="GO:0016887">
    <property type="term" value="F:ATP hydrolysis activity"/>
    <property type="evidence" value="ECO:0007669"/>
    <property type="project" value="InterPro"/>
</dbReference>
<dbReference type="PANTHER" id="PTHR42939">
    <property type="entry name" value="ABC TRANSPORTER ATP-BINDING PROTEIN ALBC-RELATED"/>
    <property type="match status" value="1"/>
</dbReference>
<dbReference type="Proteomes" id="UP000248066">
    <property type="component" value="Unassembled WGS sequence"/>
</dbReference>
<protein>
    <submittedName>
        <fullName evidence="5">ABC transporter</fullName>
    </submittedName>
</protein>
<dbReference type="EMBL" id="PDOF01000001">
    <property type="protein sequence ID" value="PYZ98743.1"/>
    <property type="molecule type" value="Genomic_DNA"/>
</dbReference>
<name>A0A2W0HA60_9BACI</name>
<dbReference type="CDD" id="cd03230">
    <property type="entry name" value="ABC_DR_subfamily_A"/>
    <property type="match status" value="1"/>
</dbReference>
<comment type="caution">
    <text evidence="5">The sequence shown here is derived from an EMBL/GenBank/DDBJ whole genome shotgun (WGS) entry which is preliminary data.</text>
</comment>
<keyword evidence="6" id="KW-1185">Reference proteome</keyword>
<evidence type="ECO:0000313" key="6">
    <source>
        <dbReference type="Proteomes" id="UP000248066"/>
    </source>
</evidence>
<sequence>MILIKDLTKMYGRKFCAVKNVSLHIKEGSLTGLVGPNGSGKTTIINSILGVVNASEGTVRLKNHLNTSRTFKRHVAYVPDDLLLPEVLTGHEYLKFKASMYELDVSTKEDRCQSLSRLYSMEQALHEPIETYSHGMKKKTQLMAAFMLSSRFLILDEPFRGLDVEAAMITKKMLHSYKSKGNAILLSTHDLLAAETFCDQVAILVKGTKVADDSVLKLKMLYGARTLEEVFLKASNLQERSREYDQIISNL</sequence>
<keyword evidence="2" id="KW-0547">Nucleotide-binding</keyword>
<dbReference type="AlphaFoldDB" id="A0A2W0HA60"/>
<evidence type="ECO:0000256" key="2">
    <source>
        <dbReference type="ARBA" id="ARBA00022741"/>
    </source>
</evidence>
<dbReference type="PROSITE" id="PS50893">
    <property type="entry name" value="ABC_TRANSPORTER_2"/>
    <property type="match status" value="1"/>
</dbReference>
<reference evidence="5 6" key="1">
    <citation type="submission" date="2017-10" db="EMBL/GenBank/DDBJ databases">
        <title>Bacillus sp. nov., a halophilic bacterium isolated from a Yangshapao Lake.</title>
        <authorList>
            <person name="Wang H."/>
        </authorList>
    </citation>
    <scope>NUCLEOTIDE SEQUENCE [LARGE SCALE GENOMIC DNA]</scope>
    <source>
        <strain evidence="5 6">YSP-3</strain>
    </source>
</reference>
<evidence type="ECO:0000256" key="3">
    <source>
        <dbReference type="ARBA" id="ARBA00022840"/>
    </source>
</evidence>
<dbReference type="InterPro" id="IPR027417">
    <property type="entry name" value="P-loop_NTPase"/>
</dbReference>
<keyword evidence="1" id="KW-0813">Transport</keyword>